<dbReference type="AlphaFoldDB" id="A0A9N9G738"/>
<dbReference type="EMBL" id="CAJVPS010003468">
    <property type="protein sequence ID" value="CAG8589548.1"/>
    <property type="molecule type" value="Genomic_DNA"/>
</dbReference>
<reference evidence="2" key="1">
    <citation type="submission" date="2021-06" db="EMBL/GenBank/DDBJ databases">
        <authorList>
            <person name="Kallberg Y."/>
            <person name="Tangrot J."/>
            <person name="Rosling A."/>
        </authorList>
    </citation>
    <scope>NUCLEOTIDE SEQUENCE</scope>
    <source>
        <strain evidence="2">FL130A</strain>
    </source>
</reference>
<feature type="domain" description="Deoxynucleoside kinase" evidence="1">
    <location>
        <begin position="123"/>
        <end position="222"/>
    </location>
</feature>
<dbReference type="OrthoDB" id="2441072at2759"/>
<dbReference type="Proteomes" id="UP000789508">
    <property type="component" value="Unassembled WGS sequence"/>
</dbReference>
<dbReference type="Gene3D" id="3.40.50.300">
    <property type="entry name" value="P-loop containing nucleotide triphosphate hydrolases"/>
    <property type="match status" value="1"/>
</dbReference>
<dbReference type="InterPro" id="IPR027417">
    <property type="entry name" value="P-loop_NTPase"/>
</dbReference>
<organism evidence="2 3">
    <name type="scientific">Ambispora leptoticha</name>
    <dbReference type="NCBI Taxonomy" id="144679"/>
    <lineage>
        <taxon>Eukaryota</taxon>
        <taxon>Fungi</taxon>
        <taxon>Fungi incertae sedis</taxon>
        <taxon>Mucoromycota</taxon>
        <taxon>Glomeromycotina</taxon>
        <taxon>Glomeromycetes</taxon>
        <taxon>Archaeosporales</taxon>
        <taxon>Ambisporaceae</taxon>
        <taxon>Ambispora</taxon>
    </lineage>
</organism>
<dbReference type="InterPro" id="IPR031314">
    <property type="entry name" value="DNK_dom"/>
</dbReference>
<proteinExistence type="predicted"/>
<accession>A0A9N9G738</accession>
<keyword evidence="3" id="KW-1185">Reference proteome</keyword>
<name>A0A9N9G738_9GLOM</name>
<protein>
    <submittedName>
        <fullName evidence="2">6213_t:CDS:1</fullName>
    </submittedName>
</protein>
<gene>
    <name evidence="2" type="ORF">ALEPTO_LOCUS7636</name>
</gene>
<evidence type="ECO:0000313" key="3">
    <source>
        <dbReference type="Proteomes" id="UP000789508"/>
    </source>
</evidence>
<dbReference type="Pfam" id="PF01712">
    <property type="entry name" value="dNK"/>
    <property type="match status" value="1"/>
</dbReference>
<evidence type="ECO:0000313" key="2">
    <source>
        <dbReference type="EMBL" id="CAG8589548.1"/>
    </source>
</evidence>
<dbReference type="SUPFAM" id="SSF52540">
    <property type="entry name" value="P-loop containing nucleoside triphosphate hydrolases"/>
    <property type="match status" value="1"/>
</dbReference>
<sequence length="340" mass="40644">MNQLEEYKFIPTQIQEELMKKVLGEERYNNEPDKKKFLIEIPTLMTKEQIRKFWDEEINVEPTIRKIRPTEKTHYNKIISKLLKREERTKTELVIPICKIYKLLPKYHELIQRLDLRINAKIIIVTGAVAAGKTTFTKNLEQFLEERHQKIIRVEGLPDEISESLALMNKNKEKYAFARQMCILQEYQKKWYQLKLITEIDKSTYILMDRTFIDTIIFENIYIKNLKERKILENIRQQLKEALHSNNVDTKYLEEIYSSYEKNILKAYPTHIEINNNHENLNDMIRTIISEEKKESSKEEDLSEQITITDLIVKDSIDKELEMFNSEIIHEETIISETKG</sequence>
<comment type="caution">
    <text evidence="2">The sequence shown here is derived from an EMBL/GenBank/DDBJ whole genome shotgun (WGS) entry which is preliminary data.</text>
</comment>
<evidence type="ECO:0000259" key="1">
    <source>
        <dbReference type="Pfam" id="PF01712"/>
    </source>
</evidence>